<dbReference type="InterPro" id="IPR015424">
    <property type="entry name" value="PyrdxlP-dep_Trfase"/>
</dbReference>
<dbReference type="PROSITE" id="PS50949">
    <property type="entry name" value="HTH_GNTR"/>
    <property type="match status" value="1"/>
</dbReference>
<keyword evidence="11" id="KW-1185">Reference proteome</keyword>
<evidence type="ECO:0000313" key="10">
    <source>
        <dbReference type="EMBL" id="OYD07319.1"/>
    </source>
</evidence>
<feature type="domain" description="HTH gntR-type" evidence="9">
    <location>
        <begin position="14"/>
        <end position="82"/>
    </location>
</feature>
<protein>
    <submittedName>
        <fullName evidence="10">GntR family transcriptional regulator</fullName>
    </submittedName>
</protein>
<dbReference type="OrthoDB" id="9802328at2"/>
<organism evidence="10 11">
    <name type="scientific">Paludifilum halophilum</name>
    <dbReference type="NCBI Taxonomy" id="1642702"/>
    <lineage>
        <taxon>Bacteria</taxon>
        <taxon>Bacillati</taxon>
        <taxon>Bacillota</taxon>
        <taxon>Bacilli</taxon>
        <taxon>Bacillales</taxon>
        <taxon>Thermoactinomycetaceae</taxon>
        <taxon>Paludifilum</taxon>
    </lineage>
</organism>
<dbReference type="Pfam" id="PF00155">
    <property type="entry name" value="Aminotran_1_2"/>
    <property type="match status" value="1"/>
</dbReference>
<dbReference type="Pfam" id="PF00392">
    <property type="entry name" value="GntR"/>
    <property type="match status" value="1"/>
</dbReference>
<dbReference type="InterPro" id="IPR015422">
    <property type="entry name" value="PyrdxlP-dep_Trfase_small"/>
</dbReference>
<dbReference type="GO" id="GO:0003700">
    <property type="term" value="F:DNA-binding transcription factor activity"/>
    <property type="evidence" value="ECO:0007669"/>
    <property type="project" value="InterPro"/>
</dbReference>
<dbReference type="InterPro" id="IPR036388">
    <property type="entry name" value="WH-like_DNA-bd_sf"/>
</dbReference>
<dbReference type="CDD" id="cd00609">
    <property type="entry name" value="AAT_like"/>
    <property type="match status" value="1"/>
</dbReference>
<proteinExistence type="inferred from homology"/>
<keyword evidence="8" id="KW-0804">Transcription</keyword>
<dbReference type="GO" id="GO:0008483">
    <property type="term" value="F:transaminase activity"/>
    <property type="evidence" value="ECO:0007669"/>
    <property type="project" value="UniProtKB-KW"/>
</dbReference>
<comment type="caution">
    <text evidence="10">The sequence shown here is derived from an EMBL/GenBank/DDBJ whole genome shotgun (WGS) entry which is preliminary data.</text>
</comment>
<dbReference type="Gene3D" id="1.10.10.10">
    <property type="entry name" value="Winged helix-like DNA-binding domain superfamily/Winged helix DNA-binding domain"/>
    <property type="match status" value="1"/>
</dbReference>
<dbReference type="PRINTS" id="PR00035">
    <property type="entry name" value="HTHGNTR"/>
</dbReference>
<dbReference type="GO" id="GO:0003677">
    <property type="term" value="F:DNA binding"/>
    <property type="evidence" value="ECO:0007669"/>
    <property type="project" value="UniProtKB-KW"/>
</dbReference>
<keyword evidence="3" id="KW-0032">Aminotransferase</keyword>
<evidence type="ECO:0000256" key="4">
    <source>
        <dbReference type="ARBA" id="ARBA00022679"/>
    </source>
</evidence>
<keyword evidence="5" id="KW-0663">Pyridoxal phosphate</keyword>
<dbReference type="AlphaFoldDB" id="A0A235B5R5"/>
<evidence type="ECO:0000256" key="1">
    <source>
        <dbReference type="ARBA" id="ARBA00001933"/>
    </source>
</evidence>
<evidence type="ECO:0000256" key="6">
    <source>
        <dbReference type="ARBA" id="ARBA00023015"/>
    </source>
</evidence>
<dbReference type="InterPro" id="IPR015421">
    <property type="entry name" value="PyrdxlP-dep_Trfase_major"/>
</dbReference>
<dbReference type="EMBL" id="NOWF01000006">
    <property type="protein sequence ID" value="OYD07319.1"/>
    <property type="molecule type" value="Genomic_DNA"/>
</dbReference>
<keyword evidence="6" id="KW-0805">Transcription regulation</keyword>
<name>A0A235B5R5_9BACL</name>
<dbReference type="FunFam" id="3.40.640.10:FF:000023">
    <property type="entry name" value="Transcriptional regulator, GntR family"/>
    <property type="match status" value="1"/>
</dbReference>
<dbReference type="InterPro" id="IPR000524">
    <property type="entry name" value="Tscrpt_reg_HTH_GntR"/>
</dbReference>
<gene>
    <name evidence="10" type="ORF">CHM34_10405</name>
</gene>
<sequence length="477" mass="54160">MSRSDWKPQREGNVPVYRQIADHIKEKIASGQWPVGSRLPSQRVLARDFGVNRSSVVTALEELAAEGILEGRVGSGTRVVNDTWSLLPSLPPDWSSMVDAGIHSPNLSMIRKINEEEFTPRMIRLGTGELSPEWYPRESMGRVLQRVSRKIVSLGYEEPKGLLPLRQEISRYLASIGITAAPSSILVVSGALQALQLISLGLLEKGSTILLEKPSYLFSIRVFQSAGMKLTGFPFRREGLRMDRVRHARASLYYTIPSFHNPTGALMSEERRRELLASCERERLPLIEDDVYRELSLDGPVPPPLKARDSKGTVLYLGSLSKVLAPGLRIGWVVGPEPVIDRLADIKMQTDYGSSTLSQWVAAEWLAEGSYRAHVERVRKELRKRRADADRILRKYWGDWADWELPAGGFYIWVRFRKPLPLHRLFEQALRRGVLLNPGSLYDPGDRSHLRLSYAYAPRREWERGVRIVADLLRDFF</sequence>
<dbReference type="SUPFAM" id="SSF46785">
    <property type="entry name" value="Winged helix' DNA-binding domain"/>
    <property type="match status" value="1"/>
</dbReference>
<evidence type="ECO:0000259" key="9">
    <source>
        <dbReference type="PROSITE" id="PS50949"/>
    </source>
</evidence>
<dbReference type="InterPro" id="IPR036390">
    <property type="entry name" value="WH_DNA-bd_sf"/>
</dbReference>
<evidence type="ECO:0000256" key="8">
    <source>
        <dbReference type="ARBA" id="ARBA00023163"/>
    </source>
</evidence>
<dbReference type="RefSeq" id="WP_094264555.1">
    <property type="nucleotide sequence ID" value="NZ_NOWF01000006.1"/>
</dbReference>
<dbReference type="PANTHER" id="PTHR46577:SF2">
    <property type="entry name" value="TRANSCRIPTIONAL REGULATORY PROTEIN"/>
    <property type="match status" value="1"/>
</dbReference>
<dbReference type="PANTHER" id="PTHR46577">
    <property type="entry name" value="HTH-TYPE TRANSCRIPTIONAL REGULATORY PROTEIN GABR"/>
    <property type="match status" value="1"/>
</dbReference>
<keyword evidence="7" id="KW-0238">DNA-binding</keyword>
<evidence type="ECO:0000256" key="7">
    <source>
        <dbReference type="ARBA" id="ARBA00023125"/>
    </source>
</evidence>
<dbReference type="GO" id="GO:0030170">
    <property type="term" value="F:pyridoxal phosphate binding"/>
    <property type="evidence" value="ECO:0007669"/>
    <property type="project" value="InterPro"/>
</dbReference>
<accession>A0A235B5R5</accession>
<dbReference type="InterPro" id="IPR004839">
    <property type="entry name" value="Aminotransferase_I/II_large"/>
</dbReference>
<keyword evidence="4" id="KW-0808">Transferase</keyword>
<evidence type="ECO:0000256" key="2">
    <source>
        <dbReference type="ARBA" id="ARBA00005384"/>
    </source>
</evidence>
<dbReference type="InterPro" id="IPR051446">
    <property type="entry name" value="HTH_trans_reg/aminotransferase"/>
</dbReference>
<dbReference type="SMART" id="SM00345">
    <property type="entry name" value="HTH_GNTR"/>
    <property type="match status" value="1"/>
</dbReference>
<dbReference type="FunFam" id="1.10.10.10:FF:000079">
    <property type="entry name" value="GntR family transcriptional regulator"/>
    <property type="match status" value="1"/>
</dbReference>
<dbReference type="Proteomes" id="UP000215459">
    <property type="component" value="Unassembled WGS sequence"/>
</dbReference>
<comment type="similarity">
    <text evidence="2">In the C-terminal section; belongs to the class-I pyridoxal-phosphate-dependent aminotransferase family.</text>
</comment>
<dbReference type="Gene3D" id="3.90.1150.10">
    <property type="entry name" value="Aspartate Aminotransferase, domain 1"/>
    <property type="match status" value="1"/>
</dbReference>
<evidence type="ECO:0000313" key="11">
    <source>
        <dbReference type="Proteomes" id="UP000215459"/>
    </source>
</evidence>
<comment type="cofactor">
    <cofactor evidence="1">
        <name>pyridoxal 5'-phosphate</name>
        <dbReference type="ChEBI" id="CHEBI:597326"/>
    </cofactor>
</comment>
<evidence type="ECO:0000256" key="5">
    <source>
        <dbReference type="ARBA" id="ARBA00022898"/>
    </source>
</evidence>
<evidence type="ECO:0000256" key="3">
    <source>
        <dbReference type="ARBA" id="ARBA00022576"/>
    </source>
</evidence>
<reference evidence="10 11" key="1">
    <citation type="submission" date="2017-07" db="EMBL/GenBank/DDBJ databases">
        <title>The genome sequence of Paludifilum halophilum highlights mechanisms for microbial adaptation to high salt environemnts.</title>
        <authorList>
            <person name="Belbahri L."/>
        </authorList>
    </citation>
    <scope>NUCLEOTIDE SEQUENCE [LARGE SCALE GENOMIC DNA]</scope>
    <source>
        <strain evidence="10 11">DSM 102817</strain>
    </source>
</reference>
<dbReference type="Gene3D" id="3.40.640.10">
    <property type="entry name" value="Type I PLP-dependent aspartate aminotransferase-like (Major domain)"/>
    <property type="match status" value="1"/>
</dbReference>
<dbReference type="SUPFAM" id="SSF53383">
    <property type="entry name" value="PLP-dependent transferases"/>
    <property type="match status" value="1"/>
</dbReference>
<dbReference type="CDD" id="cd07377">
    <property type="entry name" value="WHTH_GntR"/>
    <property type="match status" value="1"/>
</dbReference>